<dbReference type="PATRIC" id="fig|33050.5.peg.3581"/>
<evidence type="ECO:0000259" key="2">
    <source>
        <dbReference type="Pfam" id="PF07238"/>
    </source>
</evidence>
<evidence type="ECO:0000313" key="3">
    <source>
        <dbReference type="EMBL" id="ALH82043.1"/>
    </source>
</evidence>
<dbReference type="KEGG" id="smag:AN936_17275"/>
<dbReference type="GO" id="GO:0035438">
    <property type="term" value="F:cyclic-di-GMP binding"/>
    <property type="evidence" value="ECO:0007669"/>
    <property type="project" value="InterPro"/>
</dbReference>
<dbReference type="OrthoDB" id="9795572at2"/>
<proteinExistence type="predicted"/>
<organism evidence="3 4">
    <name type="scientific">Sphingopyxis macrogoltabida</name>
    <name type="common">Sphingomonas macrogoltabidus</name>
    <dbReference type="NCBI Taxonomy" id="33050"/>
    <lineage>
        <taxon>Bacteria</taxon>
        <taxon>Pseudomonadati</taxon>
        <taxon>Pseudomonadota</taxon>
        <taxon>Alphaproteobacteria</taxon>
        <taxon>Sphingomonadales</taxon>
        <taxon>Sphingomonadaceae</taxon>
        <taxon>Sphingopyxis</taxon>
    </lineage>
</organism>
<sequence length="107" mass="11740">MPGNNSSIAQSAPDGRRAARTDVSARARLRVAGMNPFDVDLFDLSATGFRFFSYSPPAVDTHLWVNLPGLQLLEAVVRRVDGTNCGCEFVSPLHPSITQHMQSKLRK</sequence>
<dbReference type="Gene3D" id="2.40.10.220">
    <property type="entry name" value="predicted glycosyltransferase like domains"/>
    <property type="match status" value="1"/>
</dbReference>
<dbReference type="AlphaFoldDB" id="A0A0N7GSY9"/>
<dbReference type="InterPro" id="IPR009875">
    <property type="entry name" value="PilZ_domain"/>
</dbReference>
<feature type="domain" description="PilZ" evidence="2">
    <location>
        <begin position="16"/>
        <end position="95"/>
    </location>
</feature>
<feature type="compositionally biased region" description="Polar residues" evidence="1">
    <location>
        <begin position="1"/>
        <end position="10"/>
    </location>
</feature>
<dbReference type="Proteomes" id="UP000058074">
    <property type="component" value="Chromosome"/>
</dbReference>
<name>A0A0N7GSY9_SPHMC</name>
<reference evidence="3 4" key="1">
    <citation type="journal article" date="2015" name="Genome Announc.">
        <title>Complete Genome Sequence of Polypropylene Glycol- and Polyethylene Glycol-Degrading Sphingopyxis macrogoltabida Strain EY-1.</title>
        <authorList>
            <person name="Ohtsubo Y."/>
            <person name="Nagata Y."/>
            <person name="Numata M."/>
            <person name="Tsuchikane K."/>
            <person name="Hosoyama A."/>
            <person name="Yamazoe A."/>
            <person name="Tsuda M."/>
            <person name="Fujita N."/>
            <person name="Kawai F."/>
        </authorList>
    </citation>
    <scope>NUCLEOTIDE SEQUENCE [LARGE SCALE GENOMIC DNA]</scope>
    <source>
        <strain evidence="3 4">EY-1</strain>
    </source>
</reference>
<dbReference type="RefSeq" id="WP_054589158.1">
    <property type="nucleotide sequence ID" value="NZ_CP012700.1"/>
</dbReference>
<evidence type="ECO:0000313" key="4">
    <source>
        <dbReference type="Proteomes" id="UP000058074"/>
    </source>
</evidence>
<accession>A0A0N7GSY9</accession>
<evidence type="ECO:0000256" key="1">
    <source>
        <dbReference type="SAM" id="MobiDB-lite"/>
    </source>
</evidence>
<feature type="region of interest" description="Disordered" evidence="1">
    <location>
        <begin position="1"/>
        <end position="22"/>
    </location>
</feature>
<dbReference type="EMBL" id="CP012700">
    <property type="protein sequence ID" value="ALH82043.1"/>
    <property type="molecule type" value="Genomic_DNA"/>
</dbReference>
<dbReference type="Pfam" id="PF07238">
    <property type="entry name" value="PilZ"/>
    <property type="match status" value="1"/>
</dbReference>
<protein>
    <recommendedName>
        <fullName evidence="2">PilZ domain-containing protein</fullName>
    </recommendedName>
</protein>
<dbReference type="SUPFAM" id="SSF141371">
    <property type="entry name" value="PilZ domain-like"/>
    <property type="match status" value="1"/>
</dbReference>
<gene>
    <name evidence="3" type="ORF">AN936_17275</name>
</gene>